<dbReference type="InterPro" id="IPR005368">
    <property type="entry name" value="UPF0175"/>
</dbReference>
<evidence type="ECO:0000313" key="3">
    <source>
        <dbReference type="Proteomes" id="UP000095651"/>
    </source>
</evidence>
<protein>
    <submittedName>
        <fullName evidence="2">UPF0175 family protein</fullName>
    </submittedName>
    <submittedName>
        <fullName evidence="1">Uncharacterized small protein</fullName>
    </submittedName>
</protein>
<dbReference type="Pfam" id="PF03683">
    <property type="entry name" value="UPF0175"/>
    <property type="match status" value="1"/>
</dbReference>
<dbReference type="Proteomes" id="UP000095651">
    <property type="component" value="Unassembled WGS sequence"/>
</dbReference>
<evidence type="ECO:0000313" key="1">
    <source>
        <dbReference type="EMBL" id="CUO01092.1"/>
    </source>
</evidence>
<reference evidence="1 3" key="1">
    <citation type="submission" date="2015-09" db="EMBL/GenBank/DDBJ databases">
        <authorList>
            <consortium name="Pathogen Informatics"/>
        </authorList>
    </citation>
    <scope>NUCLEOTIDE SEQUENCE [LARGE SCALE GENOMIC DNA]</scope>
    <source>
        <strain evidence="1 3">2789STDY5608850</strain>
    </source>
</reference>
<sequence length="84" mass="9475">MCQISIRIPDAVMYDTHMSEEEAAAFARCMVAVGYYTQNNVSIGYCAQIAGMTEEEFIKYLGKGKVSIFQFDNKAEFLEELENA</sequence>
<name>A0A174BJB3_9FIRM</name>
<proteinExistence type="predicted"/>
<accession>A0A174BJB3</accession>
<dbReference type="OrthoDB" id="1716868at2"/>
<reference evidence="2 4" key="2">
    <citation type="submission" date="2019-09" db="EMBL/GenBank/DDBJ databases">
        <title>Draft genome sequencing of Hungatella hathewayi 123Y-2.</title>
        <authorList>
            <person name="Lv Q."/>
            <person name="Li S."/>
        </authorList>
    </citation>
    <scope>NUCLEOTIDE SEQUENCE [LARGE SCALE GENOMIC DNA]</scope>
    <source>
        <strain evidence="2 4">123Y-2</strain>
    </source>
</reference>
<evidence type="ECO:0000313" key="2">
    <source>
        <dbReference type="EMBL" id="MUB64280.1"/>
    </source>
</evidence>
<gene>
    <name evidence="1" type="ORF">ERS852407_01628</name>
    <name evidence="2" type="ORF">GNE07_14580</name>
</gene>
<dbReference type="AlphaFoldDB" id="A0A174BJB3"/>
<dbReference type="EMBL" id="CYZE01000003">
    <property type="protein sequence ID" value="CUO01092.1"/>
    <property type="molecule type" value="Genomic_DNA"/>
</dbReference>
<dbReference type="Proteomes" id="UP000434223">
    <property type="component" value="Unassembled WGS sequence"/>
</dbReference>
<organism evidence="1 3">
    <name type="scientific">Hungatella hathewayi</name>
    <dbReference type="NCBI Taxonomy" id="154046"/>
    <lineage>
        <taxon>Bacteria</taxon>
        <taxon>Bacillati</taxon>
        <taxon>Bacillota</taxon>
        <taxon>Clostridia</taxon>
        <taxon>Lachnospirales</taxon>
        <taxon>Lachnospiraceae</taxon>
        <taxon>Hungatella</taxon>
    </lineage>
</organism>
<dbReference type="EMBL" id="WNME01000009">
    <property type="protein sequence ID" value="MUB64280.1"/>
    <property type="molecule type" value="Genomic_DNA"/>
</dbReference>
<evidence type="ECO:0000313" key="4">
    <source>
        <dbReference type="Proteomes" id="UP000434223"/>
    </source>
</evidence>
<dbReference type="RefSeq" id="WP_002591445.1">
    <property type="nucleotide sequence ID" value="NZ_CABIXC010000003.1"/>
</dbReference>